<dbReference type="EMBL" id="JAVRRJ010000002">
    <property type="protein sequence ID" value="KAK5088044.1"/>
    <property type="molecule type" value="Genomic_DNA"/>
</dbReference>
<dbReference type="AlphaFoldDB" id="A0AAN7T357"/>
<evidence type="ECO:0000313" key="3">
    <source>
        <dbReference type="Proteomes" id="UP001309876"/>
    </source>
</evidence>
<comment type="caution">
    <text evidence="2">The sequence shown here is derived from an EMBL/GenBank/DDBJ whole genome shotgun (WGS) entry which is preliminary data.</text>
</comment>
<reference evidence="2 3" key="1">
    <citation type="submission" date="2023-08" db="EMBL/GenBank/DDBJ databases">
        <title>Black Yeasts Isolated from many extreme environments.</title>
        <authorList>
            <person name="Coleine C."/>
            <person name="Stajich J.E."/>
            <person name="Selbmann L."/>
        </authorList>
    </citation>
    <scope>NUCLEOTIDE SEQUENCE [LARGE SCALE GENOMIC DNA]</scope>
    <source>
        <strain evidence="2 3">CCFEE 5910</strain>
    </source>
</reference>
<sequence length="216" mass="25540">MSVYTQLLLKRGYKIVHLALVAALPKPDIEYHPNTRCFVLTNELIFTVAFWTIWQSEQKDWDARELHYLRDACDYAIDKLDFQGVNGHSPWNDGVKGLELTPAEILERAEHIRAQNRQENLTEEAAERRRAYKRVENMTEEQIERRRASRRVANLSEGTKVKKKAHTQRERATREGKDKRNAGERANRRYRKIKKQLEGKVLILTFEGEEVHRWNM</sequence>
<protein>
    <submittedName>
        <fullName evidence="2">Heat shock protein ssb1</fullName>
    </submittedName>
</protein>
<accession>A0AAN7T357</accession>
<name>A0AAN7T357_9EURO</name>
<keyword evidence="3" id="KW-1185">Reference proteome</keyword>
<organism evidence="2 3">
    <name type="scientific">Lithohypha guttulata</name>
    <dbReference type="NCBI Taxonomy" id="1690604"/>
    <lineage>
        <taxon>Eukaryota</taxon>
        <taxon>Fungi</taxon>
        <taxon>Dikarya</taxon>
        <taxon>Ascomycota</taxon>
        <taxon>Pezizomycotina</taxon>
        <taxon>Eurotiomycetes</taxon>
        <taxon>Chaetothyriomycetidae</taxon>
        <taxon>Chaetothyriales</taxon>
        <taxon>Trichomeriaceae</taxon>
        <taxon>Lithohypha</taxon>
    </lineage>
</organism>
<feature type="compositionally biased region" description="Basic and acidic residues" evidence="1">
    <location>
        <begin position="167"/>
        <end position="187"/>
    </location>
</feature>
<proteinExistence type="predicted"/>
<evidence type="ECO:0000256" key="1">
    <source>
        <dbReference type="SAM" id="MobiDB-lite"/>
    </source>
</evidence>
<gene>
    <name evidence="2" type="primary">SSB1_1</name>
    <name evidence="2" type="ORF">LTR05_002260</name>
</gene>
<dbReference type="Proteomes" id="UP001309876">
    <property type="component" value="Unassembled WGS sequence"/>
</dbReference>
<feature type="region of interest" description="Disordered" evidence="1">
    <location>
        <begin position="156"/>
        <end position="187"/>
    </location>
</feature>
<evidence type="ECO:0000313" key="2">
    <source>
        <dbReference type="EMBL" id="KAK5088044.1"/>
    </source>
</evidence>
<keyword evidence="2" id="KW-0346">Stress response</keyword>